<name>A0A419S5B5_9SPHI</name>
<dbReference type="Proteomes" id="UP000283433">
    <property type="component" value="Unassembled WGS sequence"/>
</dbReference>
<reference evidence="2 3" key="1">
    <citation type="submission" date="2016-07" db="EMBL/GenBank/DDBJ databases">
        <title>Genome of Pelobium manganitolerans.</title>
        <authorList>
            <person name="Wu S."/>
            <person name="Wang G."/>
        </authorList>
    </citation>
    <scope>NUCLEOTIDE SEQUENCE [LARGE SCALE GENOMIC DNA]</scope>
    <source>
        <strain evidence="2 3">YS-25</strain>
    </source>
</reference>
<dbReference type="EMBL" id="MBTA01000025">
    <property type="protein sequence ID" value="RKD15296.1"/>
    <property type="molecule type" value="Genomic_DNA"/>
</dbReference>
<gene>
    <name evidence="2" type="ORF">BCY91_06110</name>
</gene>
<comment type="caution">
    <text evidence="2">The sequence shown here is derived from an EMBL/GenBank/DDBJ whole genome shotgun (WGS) entry which is preliminary data.</text>
</comment>
<evidence type="ECO:0000256" key="1">
    <source>
        <dbReference type="SAM" id="SignalP"/>
    </source>
</evidence>
<proteinExistence type="predicted"/>
<feature type="signal peptide" evidence="1">
    <location>
        <begin position="1"/>
        <end position="20"/>
    </location>
</feature>
<evidence type="ECO:0008006" key="4">
    <source>
        <dbReference type="Google" id="ProtNLM"/>
    </source>
</evidence>
<keyword evidence="1" id="KW-0732">Signal</keyword>
<protein>
    <recommendedName>
        <fullName evidence="4">TerB family tellurite resistance protein</fullName>
    </recommendedName>
</protein>
<dbReference type="RefSeq" id="WP_120182254.1">
    <property type="nucleotide sequence ID" value="NZ_MBTA01000025.1"/>
</dbReference>
<feature type="chain" id="PRO_5019247588" description="TerB family tellurite resistance protein" evidence="1">
    <location>
        <begin position="21"/>
        <end position="216"/>
    </location>
</feature>
<evidence type="ECO:0000313" key="2">
    <source>
        <dbReference type="EMBL" id="RKD15296.1"/>
    </source>
</evidence>
<sequence length="216" mass="24826">MKKITLFLLLFVSAGSTLQAQTFAEWFQQKKTQKKYLLQQIAALQVYIGYAKKGYNIAKEGLTTIGGFTRGEFNLHTDYFNSLKSVNPEIKRYAKVADIIALQIKIVKNYNQTYRRLNSSDAFSNDELAYISRVFNRLLDDCAKTLDELITITTDGKMEMKDDERMGRIDLLYMDMQDKFTFSQSFSNDATSLATSRIKEKTDIQTSRVLHGTKNE</sequence>
<accession>A0A419S5B5</accession>
<organism evidence="2 3">
    <name type="scientific">Pelobium manganitolerans</name>
    <dbReference type="NCBI Taxonomy" id="1842495"/>
    <lineage>
        <taxon>Bacteria</taxon>
        <taxon>Pseudomonadati</taxon>
        <taxon>Bacteroidota</taxon>
        <taxon>Sphingobacteriia</taxon>
        <taxon>Sphingobacteriales</taxon>
        <taxon>Sphingobacteriaceae</taxon>
        <taxon>Pelobium</taxon>
    </lineage>
</organism>
<keyword evidence="3" id="KW-1185">Reference proteome</keyword>
<dbReference type="AlphaFoldDB" id="A0A419S5B5"/>
<dbReference type="OrthoDB" id="673795at2"/>
<evidence type="ECO:0000313" key="3">
    <source>
        <dbReference type="Proteomes" id="UP000283433"/>
    </source>
</evidence>